<evidence type="ECO:0000259" key="7">
    <source>
        <dbReference type="PROSITE" id="PS50181"/>
    </source>
</evidence>
<reference evidence="8" key="1">
    <citation type="submission" date="2015-12" db="EMBL/GenBank/DDBJ databases">
        <title>De novo transcriptome assembly of four potential Pierce s Disease insect vectors from Arizona vineyards.</title>
        <authorList>
            <person name="Tassone E.E."/>
        </authorList>
    </citation>
    <scope>NUCLEOTIDE SEQUENCE</scope>
</reference>
<dbReference type="CDD" id="cd23826">
    <property type="entry name" value="UEV_Morgue-like"/>
    <property type="match status" value="1"/>
</dbReference>
<dbReference type="Pfam" id="PF12937">
    <property type="entry name" value="F-box-like"/>
    <property type="match status" value="1"/>
</dbReference>
<dbReference type="Pfam" id="PF00179">
    <property type="entry name" value="UQ_con"/>
    <property type="match status" value="1"/>
</dbReference>
<keyword evidence="5" id="KW-0067">ATP-binding</keyword>
<keyword evidence="2" id="KW-0808">Transferase</keyword>
<evidence type="ECO:0000313" key="8">
    <source>
        <dbReference type="EMBL" id="JAS09759.1"/>
    </source>
</evidence>
<gene>
    <name evidence="8" type="ORF">g.15360</name>
</gene>
<dbReference type="FunFam" id="3.10.110.10:FF:000060">
    <property type="entry name" value="Ubiquitin conjugating enzyme (UbcB)"/>
    <property type="match status" value="1"/>
</dbReference>
<dbReference type="InterPro" id="IPR000608">
    <property type="entry name" value="UBC"/>
</dbReference>
<dbReference type="InterPro" id="IPR016135">
    <property type="entry name" value="UBQ-conjugating_enzyme/RWD"/>
</dbReference>
<feature type="domain" description="F-box" evidence="7">
    <location>
        <begin position="154"/>
        <end position="203"/>
    </location>
</feature>
<dbReference type="GO" id="GO:0005524">
    <property type="term" value="F:ATP binding"/>
    <property type="evidence" value="ECO:0007669"/>
    <property type="project" value="UniProtKB-KW"/>
</dbReference>
<dbReference type="PROSITE" id="PS50127">
    <property type="entry name" value="UBC_2"/>
    <property type="match status" value="1"/>
</dbReference>
<evidence type="ECO:0000256" key="3">
    <source>
        <dbReference type="ARBA" id="ARBA00022741"/>
    </source>
</evidence>
<dbReference type="SMART" id="SM00256">
    <property type="entry name" value="FBOX"/>
    <property type="match status" value="1"/>
</dbReference>
<dbReference type="Gene3D" id="1.20.1280.50">
    <property type="match status" value="1"/>
</dbReference>
<organism evidence="8">
    <name type="scientific">Clastoptera arizonana</name>
    <name type="common">Arizona spittle bug</name>
    <dbReference type="NCBI Taxonomy" id="38151"/>
    <lineage>
        <taxon>Eukaryota</taxon>
        <taxon>Metazoa</taxon>
        <taxon>Ecdysozoa</taxon>
        <taxon>Arthropoda</taxon>
        <taxon>Hexapoda</taxon>
        <taxon>Insecta</taxon>
        <taxon>Pterygota</taxon>
        <taxon>Neoptera</taxon>
        <taxon>Paraneoptera</taxon>
        <taxon>Hemiptera</taxon>
        <taxon>Auchenorrhyncha</taxon>
        <taxon>Cercopoidea</taxon>
        <taxon>Clastopteridae</taxon>
        <taxon>Clastoptera</taxon>
    </lineage>
</organism>
<keyword evidence="4" id="KW-0833">Ubl conjugation pathway</keyword>
<dbReference type="InterPro" id="IPR001810">
    <property type="entry name" value="F-box_dom"/>
</dbReference>
<accession>A0A1B6C8V9</accession>
<keyword evidence="3" id="KW-0547">Nucleotide-binding</keyword>
<evidence type="ECO:0000256" key="4">
    <source>
        <dbReference type="ARBA" id="ARBA00022786"/>
    </source>
</evidence>
<sequence length="406" mass="46947">MATARVVAEEGCSTSEDISKRHCKGLDSRNLFQELNEIISFPDNFEFSNNICFICYGYYGPCFGEPLCTTCHLFLYPEELITDESVPAFSELIDDGDSGNDEPNDLCYGAIERRMPQEQDRDRVQPAASVLRDYNIASRIEMLSNPRVPDMVNHRKIEDFPAEVLLAVFSYLDDLSLWTISNVCKRWRDLILSLTNPNIWRKYTLRRWPLYKPLCKIQNWFRVYSYLVSSSPCKACLFQTSLRLQPSTEENMWRRRRLRSELKNLRLDPLDGIKAIPLEKKNCHWMGTITGPVGSPYEGGMFYLYLQISYTYPLTPPVVRFLTKIFHPNISRHGDVGIDCITHNWSIALTISKVLISIQSLLTDPFCQICMEPAVGKLYLENRSNFEAIARCWTRKYAMHDILAPI</sequence>
<dbReference type="AlphaFoldDB" id="A0A1B6C8V9"/>
<proteinExistence type="predicted"/>
<dbReference type="GO" id="GO:0061631">
    <property type="term" value="F:ubiquitin conjugating enzyme activity"/>
    <property type="evidence" value="ECO:0007669"/>
    <property type="project" value="UniProtKB-EC"/>
</dbReference>
<evidence type="ECO:0000256" key="2">
    <source>
        <dbReference type="ARBA" id="ARBA00022679"/>
    </source>
</evidence>
<protein>
    <recommendedName>
        <fullName evidence="1">E2 ubiquitin-conjugating enzyme</fullName>
        <ecNumber evidence="1">2.3.2.23</ecNumber>
    </recommendedName>
</protein>
<name>A0A1B6C8V9_9HEMI</name>
<feature type="domain" description="UBC core" evidence="6">
    <location>
        <begin position="253"/>
        <end position="399"/>
    </location>
</feature>
<dbReference type="SMART" id="SM00212">
    <property type="entry name" value="UBCc"/>
    <property type="match status" value="1"/>
</dbReference>
<evidence type="ECO:0000259" key="6">
    <source>
        <dbReference type="PROSITE" id="PS50127"/>
    </source>
</evidence>
<dbReference type="Gene3D" id="3.10.110.10">
    <property type="entry name" value="Ubiquitin Conjugating Enzyme"/>
    <property type="match status" value="1"/>
</dbReference>
<dbReference type="EC" id="2.3.2.23" evidence="1"/>
<dbReference type="PANTHER" id="PTHR24068">
    <property type="entry name" value="UBIQUITIN-CONJUGATING ENZYME E2"/>
    <property type="match status" value="1"/>
</dbReference>
<dbReference type="PROSITE" id="PS50181">
    <property type="entry name" value="FBOX"/>
    <property type="match status" value="1"/>
</dbReference>
<dbReference type="EMBL" id="GEDC01027539">
    <property type="protein sequence ID" value="JAS09759.1"/>
    <property type="molecule type" value="Transcribed_RNA"/>
</dbReference>
<evidence type="ECO:0000256" key="1">
    <source>
        <dbReference type="ARBA" id="ARBA00012486"/>
    </source>
</evidence>
<evidence type="ECO:0000256" key="5">
    <source>
        <dbReference type="ARBA" id="ARBA00022840"/>
    </source>
</evidence>
<dbReference type="SUPFAM" id="SSF54495">
    <property type="entry name" value="UBC-like"/>
    <property type="match status" value="1"/>
</dbReference>
<dbReference type="SUPFAM" id="SSF81383">
    <property type="entry name" value="F-box domain"/>
    <property type="match status" value="1"/>
</dbReference>
<dbReference type="InterPro" id="IPR036047">
    <property type="entry name" value="F-box-like_dom_sf"/>
</dbReference>